<dbReference type="EMBL" id="JBHUFL010000002">
    <property type="protein sequence ID" value="MFD1835239.1"/>
    <property type="molecule type" value="Genomic_DNA"/>
</dbReference>
<dbReference type="Pfam" id="PF07730">
    <property type="entry name" value="HisKA_3"/>
    <property type="match status" value="1"/>
</dbReference>
<evidence type="ECO:0000313" key="12">
    <source>
        <dbReference type="EMBL" id="MFD1835239.1"/>
    </source>
</evidence>
<feature type="region of interest" description="Disordered" evidence="10">
    <location>
        <begin position="257"/>
        <end position="279"/>
    </location>
</feature>
<evidence type="ECO:0000259" key="11">
    <source>
        <dbReference type="Pfam" id="PF07730"/>
    </source>
</evidence>
<dbReference type="Gene3D" id="3.30.565.10">
    <property type="entry name" value="Histidine kinase-like ATPase, C-terminal domain"/>
    <property type="match status" value="1"/>
</dbReference>
<keyword evidence="13" id="KW-1185">Reference proteome</keyword>
<name>A0ABW4PYM4_9MICO</name>
<dbReference type="PANTHER" id="PTHR24421">
    <property type="entry name" value="NITRATE/NITRITE SENSOR PROTEIN NARX-RELATED"/>
    <property type="match status" value="1"/>
</dbReference>
<dbReference type="InterPro" id="IPR011712">
    <property type="entry name" value="Sig_transdc_His_kin_sub3_dim/P"/>
</dbReference>
<protein>
    <recommendedName>
        <fullName evidence="2">histidine kinase</fullName>
        <ecNumber evidence="2">2.7.13.3</ecNumber>
    </recommendedName>
</protein>
<evidence type="ECO:0000256" key="1">
    <source>
        <dbReference type="ARBA" id="ARBA00000085"/>
    </source>
</evidence>
<gene>
    <name evidence="12" type="ORF">ACFSDA_09140</name>
</gene>
<proteinExistence type="predicted"/>
<dbReference type="EC" id="2.7.13.3" evidence="2"/>
<keyword evidence="7" id="KW-0067">ATP-binding</keyword>
<dbReference type="Gene3D" id="1.20.5.1930">
    <property type="match status" value="1"/>
</dbReference>
<feature type="compositionally biased region" description="Low complexity" evidence="10">
    <location>
        <begin position="260"/>
        <end position="272"/>
    </location>
</feature>
<feature type="domain" description="Signal transduction histidine kinase subgroup 3 dimerisation and phosphoacceptor" evidence="11">
    <location>
        <begin position="197"/>
        <end position="259"/>
    </location>
</feature>
<accession>A0ABW4PYM4</accession>
<dbReference type="PANTHER" id="PTHR24421:SF10">
    <property type="entry name" value="NITRATE_NITRITE SENSOR PROTEIN NARQ"/>
    <property type="match status" value="1"/>
</dbReference>
<evidence type="ECO:0000256" key="6">
    <source>
        <dbReference type="ARBA" id="ARBA00022777"/>
    </source>
</evidence>
<evidence type="ECO:0000256" key="5">
    <source>
        <dbReference type="ARBA" id="ARBA00022741"/>
    </source>
</evidence>
<evidence type="ECO:0000256" key="10">
    <source>
        <dbReference type="SAM" id="MobiDB-lite"/>
    </source>
</evidence>
<evidence type="ECO:0000256" key="3">
    <source>
        <dbReference type="ARBA" id="ARBA00022553"/>
    </source>
</evidence>
<evidence type="ECO:0000256" key="4">
    <source>
        <dbReference type="ARBA" id="ARBA00022679"/>
    </source>
</evidence>
<dbReference type="InterPro" id="IPR036890">
    <property type="entry name" value="HATPase_C_sf"/>
</dbReference>
<dbReference type="GO" id="GO:0016301">
    <property type="term" value="F:kinase activity"/>
    <property type="evidence" value="ECO:0007669"/>
    <property type="project" value="UniProtKB-KW"/>
</dbReference>
<keyword evidence="6 12" id="KW-0418">Kinase</keyword>
<dbReference type="RefSeq" id="WP_343904368.1">
    <property type="nucleotide sequence ID" value="NZ_BAAAIS010000002.1"/>
</dbReference>
<comment type="catalytic activity">
    <reaction evidence="1">
        <text>ATP + protein L-histidine = ADP + protein N-phospho-L-histidine.</text>
        <dbReference type="EC" id="2.7.13.3"/>
    </reaction>
</comment>
<sequence length="428" mass="43882">MIEHTLRPVGASARPRTGPGADSPDGRDAQAVSSLPRLDSRAAAVVVTLLLLGGTLPVADGMGPASLAVAGALSVSGGLALRRPVTAAALTGGVLTLALGLGPAHIGTGILASPLAIAALAAHGRPRLAVAVALWHVASPAVAEVLRGVHLDAVLAQTIGWMTLQVTALLGGSWGRAQVQREVAERARAEFELAEQRRAIARELHDTGVRAMARVVMLAESAPREPGEQHRAPLRRISATAREGTDQLRSLLEELREEQAGPASATAPAVATRGTPSPTVAEEAPLAEALETLRGRLAGDGFTVHLHAAGAEAIPGGPGAVVRRCLTEIEENVLRHGDREAPVAIFVEIEDAPDHAPRAATAPPGLGAGVDIIVLNAVDDHRPSALSGGHGLTGITERLAAVGGTLHTERDGRMFLTRLAIPALTDAA</sequence>
<keyword evidence="8" id="KW-0902">Two-component regulatory system</keyword>
<feature type="coiled-coil region" evidence="9">
    <location>
        <begin position="177"/>
        <end position="204"/>
    </location>
</feature>
<evidence type="ECO:0000256" key="9">
    <source>
        <dbReference type="SAM" id="Coils"/>
    </source>
</evidence>
<dbReference type="InterPro" id="IPR050482">
    <property type="entry name" value="Sensor_HK_TwoCompSys"/>
</dbReference>
<comment type="caution">
    <text evidence="12">The sequence shown here is derived from an EMBL/GenBank/DDBJ whole genome shotgun (WGS) entry which is preliminary data.</text>
</comment>
<reference evidence="13" key="1">
    <citation type="journal article" date="2019" name="Int. J. Syst. Evol. Microbiol.">
        <title>The Global Catalogue of Microorganisms (GCM) 10K type strain sequencing project: providing services to taxonomists for standard genome sequencing and annotation.</title>
        <authorList>
            <consortium name="The Broad Institute Genomics Platform"/>
            <consortium name="The Broad Institute Genome Sequencing Center for Infectious Disease"/>
            <person name="Wu L."/>
            <person name="Ma J."/>
        </authorList>
    </citation>
    <scope>NUCLEOTIDE SEQUENCE [LARGE SCALE GENOMIC DNA]</scope>
    <source>
        <strain evidence="13">JCM 11650</strain>
    </source>
</reference>
<dbReference type="Proteomes" id="UP001597280">
    <property type="component" value="Unassembled WGS sequence"/>
</dbReference>
<keyword evidence="9" id="KW-0175">Coiled coil</keyword>
<evidence type="ECO:0000313" key="13">
    <source>
        <dbReference type="Proteomes" id="UP001597280"/>
    </source>
</evidence>
<evidence type="ECO:0000256" key="8">
    <source>
        <dbReference type="ARBA" id="ARBA00023012"/>
    </source>
</evidence>
<keyword evidence="4" id="KW-0808">Transferase</keyword>
<organism evidence="12 13">
    <name type="scientific">Brachybacterium rhamnosum</name>
    <dbReference type="NCBI Taxonomy" id="173361"/>
    <lineage>
        <taxon>Bacteria</taxon>
        <taxon>Bacillati</taxon>
        <taxon>Actinomycetota</taxon>
        <taxon>Actinomycetes</taxon>
        <taxon>Micrococcales</taxon>
        <taxon>Dermabacteraceae</taxon>
        <taxon>Brachybacterium</taxon>
    </lineage>
</organism>
<keyword evidence="3" id="KW-0597">Phosphoprotein</keyword>
<feature type="region of interest" description="Disordered" evidence="10">
    <location>
        <begin position="1"/>
        <end position="34"/>
    </location>
</feature>
<evidence type="ECO:0000256" key="7">
    <source>
        <dbReference type="ARBA" id="ARBA00022840"/>
    </source>
</evidence>
<evidence type="ECO:0000256" key="2">
    <source>
        <dbReference type="ARBA" id="ARBA00012438"/>
    </source>
</evidence>
<keyword evidence="5" id="KW-0547">Nucleotide-binding</keyword>